<dbReference type="GO" id="GO:0016020">
    <property type="term" value="C:membrane"/>
    <property type="evidence" value="ECO:0007669"/>
    <property type="project" value="UniProtKB-SubCell"/>
</dbReference>
<dbReference type="OrthoDB" id="5486437at2"/>
<keyword evidence="2 5" id="KW-0812">Transmembrane</keyword>
<feature type="domain" description="ABC-2 type transporter transmembrane" evidence="6">
    <location>
        <begin position="21"/>
        <end position="384"/>
    </location>
</feature>
<evidence type="ECO:0000256" key="5">
    <source>
        <dbReference type="SAM" id="Phobius"/>
    </source>
</evidence>
<organism evidence="7 8">
    <name type="scientific">Tumebacillus permanentifrigoris</name>
    <dbReference type="NCBI Taxonomy" id="378543"/>
    <lineage>
        <taxon>Bacteria</taxon>
        <taxon>Bacillati</taxon>
        <taxon>Bacillota</taxon>
        <taxon>Bacilli</taxon>
        <taxon>Bacillales</taxon>
        <taxon>Alicyclobacillaceae</taxon>
        <taxon>Tumebacillus</taxon>
    </lineage>
</organism>
<dbReference type="AlphaFoldDB" id="A0A316D3R3"/>
<dbReference type="InterPro" id="IPR013525">
    <property type="entry name" value="ABC2_TM"/>
</dbReference>
<dbReference type="Pfam" id="PF12698">
    <property type="entry name" value="ABC2_membrane_3"/>
    <property type="match status" value="1"/>
</dbReference>
<comment type="caution">
    <text evidence="7">The sequence shown here is derived from an EMBL/GenBank/DDBJ whole genome shotgun (WGS) entry which is preliminary data.</text>
</comment>
<protein>
    <submittedName>
        <fullName evidence="7">Sodium transport system permease protein</fullName>
    </submittedName>
</protein>
<sequence>MKRGWWIVFQKEIKELLTDRKMWLGSIVLPLLVMPALMLFIAKMQAGAAEDARKNINVALVGHNARVEQAISKIPEMHLVEKSDPLQALKDGDVRAVVTIGEQFDQQVQAQKPAGLTIAYDPSNQKSEAAHGLVQQTLQVLSQEVAAERLTKLNVPPETLLPFDVQSIDTSEENQKAGSALGFIVPLLLVLSCVTGAMPVATDLMAGEKERGTLEALLTAPVNSRQVLTGKLLSVSVMSFLSALLSTLAMVATFRFMPSSEGDSSQDLHFSLSYLSAVDVLTILGALFFVSIMFGALMLGVSSLAKTYKEAQTYLAPFVFVAMVPVYATMMMSINEIPTQYFLLPVLNTTTLMKEVLYGVSDPAHVAMVFGSSLVFAILAVVLTANLFRRESLIVKG</sequence>
<feature type="transmembrane region" description="Helical" evidence="5">
    <location>
        <begin position="21"/>
        <end position="42"/>
    </location>
</feature>
<dbReference type="GO" id="GO:0140359">
    <property type="term" value="F:ABC-type transporter activity"/>
    <property type="evidence" value="ECO:0007669"/>
    <property type="project" value="InterPro"/>
</dbReference>
<evidence type="ECO:0000313" key="8">
    <source>
        <dbReference type="Proteomes" id="UP000245634"/>
    </source>
</evidence>
<comment type="subcellular location">
    <subcellularLocation>
        <location evidence="1">Membrane</location>
        <topology evidence="1">Multi-pass membrane protein</topology>
    </subcellularLocation>
</comment>
<evidence type="ECO:0000256" key="2">
    <source>
        <dbReference type="ARBA" id="ARBA00022692"/>
    </source>
</evidence>
<name>A0A316D3R3_9BACL</name>
<evidence type="ECO:0000256" key="4">
    <source>
        <dbReference type="ARBA" id="ARBA00023136"/>
    </source>
</evidence>
<dbReference type="PANTHER" id="PTHR43471">
    <property type="entry name" value="ABC TRANSPORTER PERMEASE"/>
    <property type="match status" value="1"/>
</dbReference>
<accession>A0A316D3R3</accession>
<keyword evidence="4 5" id="KW-0472">Membrane</keyword>
<evidence type="ECO:0000256" key="3">
    <source>
        <dbReference type="ARBA" id="ARBA00022989"/>
    </source>
</evidence>
<dbReference type="RefSeq" id="WP_109691393.1">
    <property type="nucleotide sequence ID" value="NZ_QGGL01000032.1"/>
</dbReference>
<dbReference type="EMBL" id="QGGL01000032">
    <property type="protein sequence ID" value="PWK04964.1"/>
    <property type="molecule type" value="Genomic_DNA"/>
</dbReference>
<reference evidence="7 8" key="1">
    <citation type="submission" date="2018-05" db="EMBL/GenBank/DDBJ databases">
        <title>Genomic Encyclopedia of Type Strains, Phase IV (KMG-IV): sequencing the most valuable type-strain genomes for metagenomic binning, comparative biology and taxonomic classification.</title>
        <authorList>
            <person name="Goeker M."/>
        </authorList>
    </citation>
    <scope>NUCLEOTIDE SEQUENCE [LARGE SCALE GENOMIC DNA]</scope>
    <source>
        <strain evidence="7 8">DSM 18773</strain>
    </source>
</reference>
<evidence type="ECO:0000259" key="6">
    <source>
        <dbReference type="Pfam" id="PF12698"/>
    </source>
</evidence>
<proteinExistence type="predicted"/>
<feature type="transmembrane region" description="Helical" evidence="5">
    <location>
        <begin position="274"/>
        <end position="301"/>
    </location>
</feature>
<evidence type="ECO:0000313" key="7">
    <source>
        <dbReference type="EMBL" id="PWK04964.1"/>
    </source>
</evidence>
<feature type="transmembrane region" description="Helical" evidence="5">
    <location>
        <begin position="313"/>
        <end position="334"/>
    </location>
</feature>
<dbReference type="Gene3D" id="3.40.1710.10">
    <property type="entry name" value="abc type-2 transporter like domain"/>
    <property type="match status" value="1"/>
</dbReference>
<keyword evidence="3 5" id="KW-1133">Transmembrane helix</keyword>
<feature type="transmembrane region" description="Helical" evidence="5">
    <location>
        <begin position="366"/>
        <end position="388"/>
    </location>
</feature>
<dbReference type="Proteomes" id="UP000245634">
    <property type="component" value="Unassembled WGS sequence"/>
</dbReference>
<feature type="transmembrane region" description="Helical" evidence="5">
    <location>
        <begin position="232"/>
        <end position="254"/>
    </location>
</feature>
<feature type="transmembrane region" description="Helical" evidence="5">
    <location>
        <begin position="180"/>
        <end position="201"/>
    </location>
</feature>
<dbReference type="PANTHER" id="PTHR43471:SF3">
    <property type="entry name" value="ABC TRANSPORTER PERMEASE PROTEIN NATB"/>
    <property type="match status" value="1"/>
</dbReference>
<keyword evidence="8" id="KW-1185">Reference proteome</keyword>
<gene>
    <name evidence="7" type="ORF">C7459_1323</name>
</gene>
<evidence type="ECO:0000256" key="1">
    <source>
        <dbReference type="ARBA" id="ARBA00004141"/>
    </source>
</evidence>